<sequence length="661" mass="71507">MSGLEFSSSSSSTVELEKYDGYDRAVVTITQPQLLTSRKFHPTLDPMRLTCVISHVGLIILLASLALKRPERGSPGVIFFDRPSFQINNEIDSMAGQMLQSGFKYGYGWIVIGWTVLLTLTAQRLALRRQLNLHSSLTAKHDANGAWMSVGSAILTALNWRQLGFRASLNSIFVPLVYLSAIASFHSVATGMFGLVIKQFNTALSFSSFGIPDFTGLDAGNALTGGSTLLTLLSLNTLEFPGLTDSGLIYDIPNPNDISILPDGVLVTVGATNFNVTCGSISGSFKESSDGLEFAFPPSFGLEDPLILGLPGIISQQSLLIRPAPWGSLADDQSGPLALWPSSIVIFTTLPVSDSFGNHASEVPLGLNPPMTYRLFNSTLTETTSSISVLACNLTLDEVSNKATIDPLSNSLLNLTGQVNTTSAALSPFPVVSRSTLLDLSNATDALIDIWSLLPISAVSPMNEQLQNFCTGNGNSLSDCGTLYEPEQFVMESMNIFPDFLLPPNSASVSSIDLVDLENVLSRMTAIAIWSEGQGNGFKFENGLITGVGLSSDKSFVTHENTVLFQQPFLVFAINRLELFIAIAIAILLLALVTPSLFDNNSLKIDSIGILQMIWLANDHPEIQESITKLKDPSIDELRKEGLLIKRNFHRYRGDLPQQPC</sequence>
<comment type="caution">
    <text evidence="2">The sequence shown here is derived from an EMBL/GenBank/DDBJ whole genome shotgun (WGS) entry which is preliminary data.</text>
</comment>
<evidence type="ECO:0000313" key="2">
    <source>
        <dbReference type="EMBL" id="KAF9021103.1"/>
    </source>
</evidence>
<keyword evidence="1" id="KW-0472">Membrane</keyword>
<protein>
    <submittedName>
        <fullName evidence="2">Uncharacterized protein</fullName>
    </submittedName>
</protein>
<dbReference type="Proteomes" id="UP000772434">
    <property type="component" value="Unassembled WGS sequence"/>
</dbReference>
<reference evidence="2" key="1">
    <citation type="submission" date="2020-11" db="EMBL/GenBank/DDBJ databases">
        <authorList>
            <consortium name="DOE Joint Genome Institute"/>
            <person name="Ahrendt S."/>
            <person name="Riley R."/>
            <person name="Andreopoulos W."/>
            <person name="Labutti K."/>
            <person name="Pangilinan J."/>
            <person name="Ruiz-Duenas F.J."/>
            <person name="Barrasa J.M."/>
            <person name="Sanchez-Garcia M."/>
            <person name="Camarero S."/>
            <person name="Miyauchi S."/>
            <person name="Serrano A."/>
            <person name="Linde D."/>
            <person name="Babiker R."/>
            <person name="Drula E."/>
            <person name="Ayuso-Fernandez I."/>
            <person name="Pacheco R."/>
            <person name="Padilla G."/>
            <person name="Ferreira P."/>
            <person name="Barriuso J."/>
            <person name="Kellner H."/>
            <person name="Castanera R."/>
            <person name="Alfaro M."/>
            <person name="Ramirez L."/>
            <person name="Pisabarro A.G."/>
            <person name="Kuo A."/>
            <person name="Tritt A."/>
            <person name="Lipzen A."/>
            <person name="He G."/>
            <person name="Yan M."/>
            <person name="Ng V."/>
            <person name="Cullen D."/>
            <person name="Martin F."/>
            <person name="Rosso M.-N."/>
            <person name="Henrissat B."/>
            <person name="Hibbett D."/>
            <person name="Martinez A.T."/>
            <person name="Grigoriev I.V."/>
        </authorList>
    </citation>
    <scope>NUCLEOTIDE SEQUENCE</scope>
    <source>
        <strain evidence="2">AH 40177</strain>
    </source>
</reference>
<dbReference type="EMBL" id="JADNRY010001106">
    <property type="protein sequence ID" value="KAF9021103.1"/>
    <property type="molecule type" value="Genomic_DNA"/>
</dbReference>
<dbReference type="OrthoDB" id="2644397at2759"/>
<feature type="transmembrane region" description="Helical" evidence="1">
    <location>
        <begin position="105"/>
        <end position="122"/>
    </location>
</feature>
<gene>
    <name evidence="2" type="ORF">BDP27DRAFT_1354098</name>
</gene>
<name>A0A9P5P4C1_9AGAR</name>
<feature type="transmembrane region" description="Helical" evidence="1">
    <location>
        <begin position="172"/>
        <end position="197"/>
    </location>
</feature>
<proteinExistence type="predicted"/>
<feature type="transmembrane region" description="Helical" evidence="1">
    <location>
        <begin position="579"/>
        <end position="598"/>
    </location>
</feature>
<keyword evidence="3" id="KW-1185">Reference proteome</keyword>
<keyword evidence="1" id="KW-0812">Transmembrane</keyword>
<keyword evidence="1" id="KW-1133">Transmembrane helix</keyword>
<evidence type="ECO:0000256" key="1">
    <source>
        <dbReference type="SAM" id="Phobius"/>
    </source>
</evidence>
<accession>A0A9P5P4C1</accession>
<dbReference type="AlphaFoldDB" id="A0A9P5P4C1"/>
<evidence type="ECO:0000313" key="3">
    <source>
        <dbReference type="Proteomes" id="UP000772434"/>
    </source>
</evidence>
<organism evidence="2 3">
    <name type="scientific">Rhodocollybia butyracea</name>
    <dbReference type="NCBI Taxonomy" id="206335"/>
    <lineage>
        <taxon>Eukaryota</taxon>
        <taxon>Fungi</taxon>
        <taxon>Dikarya</taxon>
        <taxon>Basidiomycota</taxon>
        <taxon>Agaricomycotina</taxon>
        <taxon>Agaricomycetes</taxon>
        <taxon>Agaricomycetidae</taxon>
        <taxon>Agaricales</taxon>
        <taxon>Marasmiineae</taxon>
        <taxon>Omphalotaceae</taxon>
        <taxon>Rhodocollybia</taxon>
    </lineage>
</organism>